<feature type="domain" description="Rcc01698-like C-terminal" evidence="4">
    <location>
        <begin position="1082"/>
        <end position="1181"/>
    </location>
</feature>
<dbReference type="Pfam" id="PF13550">
    <property type="entry name" value="Phage-tail_3"/>
    <property type="match status" value="1"/>
</dbReference>
<dbReference type="SUPFAM" id="SSF51445">
    <property type="entry name" value="(Trans)glycosidases"/>
    <property type="match status" value="1"/>
</dbReference>
<dbReference type="RefSeq" id="WP_121168586.1">
    <property type="nucleotide sequence ID" value="NZ_RAPE01000005.1"/>
</dbReference>
<evidence type="ECO:0000313" key="5">
    <source>
        <dbReference type="EMBL" id="RKF12972.1"/>
    </source>
</evidence>
<protein>
    <submittedName>
        <fullName evidence="5">Host specificity protein</fullName>
    </submittedName>
</protein>
<gene>
    <name evidence="5" type="ORF">D6850_15835</name>
</gene>
<feature type="region of interest" description="Disordered" evidence="1">
    <location>
        <begin position="381"/>
        <end position="413"/>
    </location>
</feature>
<dbReference type="Pfam" id="PF13547">
    <property type="entry name" value="GTA_TIM"/>
    <property type="match status" value="1"/>
</dbReference>
<dbReference type="Pfam" id="PF23666">
    <property type="entry name" value="Rcc01698_C"/>
    <property type="match status" value="1"/>
</dbReference>
<evidence type="ECO:0000313" key="6">
    <source>
        <dbReference type="Proteomes" id="UP000281128"/>
    </source>
</evidence>
<evidence type="ECO:0000259" key="3">
    <source>
        <dbReference type="Pfam" id="PF13550"/>
    </source>
</evidence>
<organism evidence="5 6">
    <name type="scientific">Roseovarius spongiae</name>
    <dbReference type="NCBI Taxonomy" id="2320272"/>
    <lineage>
        <taxon>Bacteria</taxon>
        <taxon>Pseudomonadati</taxon>
        <taxon>Pseudomonadota</taxon>
        <taxon>Alphaproteobacteria</taxon>
        <taxon>Rhodobacterales</taxon>
        <taxon>Roseobacteraceae</taxon>
        <taxon>Roseovarius</taxon>
    </lineage>
</organism>
<name>A0A3A8AS31_9RHOB</name>
<evidence type="ECO:0000259" key="4">
    <source>
        <dbReference type="Pfam" id="PF23666"/>
    </source>
</evidence>
<dbReference type="CDD" id="cd19607">
    <property type="entry name" value="GTA_TIM-barrel-like"/>
    <property type="match status" value="1"/>
</dbReference>
<dbReference type="EMBL" id="RAPE01000005">
    <property type="protein sequence ID" value="RKF12972.1"/>
    <property type="molecule type" value="Genomic_DNA"/>
</dbReference>
<proteinExistence type="predicted"/>
<accession>A0A3A8AS31</accession>
<evidence type="ECO:0000256" key="1">
    <source>
        <dbReference type="SAM" id="MobiDB-lite"/>
    </source>
</evidence>
<dbReference type="InterPro" id="IPR025195">
    <property type="entry name" value="GTA_TIM_dom"/>
</dbReference>
<dbReference type="InterPro" id="IPR056490">
    <property type="entry name" value="Rcc01698_C"/>
</dbReference>
<comment type="caution">
    <text evidence="5">The sequence shown here is derived from an EMBL/GenBank/DDBJ whole genome shotgun (WGS) entry which is preliminary data.</text>
</comment>
<sequence length="1335" mass="143511">MATILLSAAGAAIGGSVGGSILGLSMTAVGRFAGGVIGRSIDQRLMGGGSEVVETGRAQRLRLTGSGEGDAIAQVYGRMRVAGQVIWATEFREEVTTSGGGRGKGGGPSRPTTRKYSYSVSLALALCEGEISHVGRVWADGNEIARSDLAMRVYTGARDQLPDPRIEAVEGAGSVPAYRGSAYVVIEDLELGEFGNRVPQFTFEVMRPAQADAPGAELDPPQAVRAVAMLPGTGEYTLATTPVTMNYGYGSSGLANVNTPSGQADFATALESLEGELPNCGATSLVVSWFGDDLRAGECKLRPKVEQQEYDASNMPWQVAGLTRYTAQPVARDAEDAPVYGGTPADAAVIESILALHQAGQDVMFYPFILMEQLDGNLRADPYSDADSQPPLPWRGRITLSEAPGRDGSPDGTAAADAEVAAFFGTARAADFTVQPITPVPPPAPANGALDLLTYGGPVKLSPVVYTGPDEWSYRRFILHNAALCAAVGGVESFCIGSEMRGLTQIRGAGGGFPAVAELVALAAEVRSILGPDVRIGYAADWSEYFGYQPQDGSGDRYFHLDPLWADANIDFIGIDNYMPLSDWREGRDHADAGHGSIYDLGYLQGNIEGGEGYDWFYHSPEARAAQIRTPITDDEHGEPWIWRYKDIRGWWENAHHERVDGVRAAKPTAWVPQSKPIRFTEIGCPAVDKGTNEPNKFLDAKSSESALPRYSTGRRDDLIQMQYLRAMMGYWSDPANNPVSVEYEAPMIDMDHAHVWAWDARPFPFFPNNRTLWADGANYARGHWITGRSSGRRLASVLEEICARAGVRALDTEELHDYLRGYTIEQVGEARSALQPLMLRYGFDAVERDGALRFVPRDGVADAAVAAERLVRDPRSGETLEETRASAAEIAGRVRLRFIEADGDYEVIAEEAIVPDDATHAVSTSEMPLAMTRAEGRAVTERWLSEARVSTDAVSLTLPPSMQHLGAGDVIALDETGGQGLFRIDRVENMGGAQAVEGVRIEPESYVPMDITVEPPTVRPFTAPVPVLPLFLDLPLMTGAEAPHAPHLAVTSSPWPGNVALYASDSDANYRLSDVSEARSRVGVTESALAAAPAGLSDGGEGLFVRMLSGQLESVGSDALLNGANLCAIGDGTPEGWELMQFRDAELVAANTYILRHRLRGQLGTDAAMPSQWPAGSYVVMLDGTPEQIALSEAARGRARHYRIGPAGRAVDDPSYQHAFIAFEGLGLRPLAPVHLRNRSEDGDDSISWIRRTRVDGDRWDTPDVPLGEESEQYAVRVLRAGAVKRDELVSAPRWTYTAAARAADGVAGAYRVEVAQVSARFGAGVFAGLDVPA</sequence>
<keyword evidence="6" id="KW-1185">Reference proteome</keyword>
<evidence type="ECO:0000259" key="2">
    <source>
        <dbReference type="Pfam" id="PF13547"/>
    </source>
</evidence>
<feature type="domain" description="GTA TIM-barrel-like" evidence="2">
    <location>
        <begin position="472"/>
        <end position="768"/>
    </location>
</feature>
<dbReference type="Gene3D" id="3.20.20.80">
    <property type="entry name" value="Glycosidases"/>
    <property type="match status" value="1"/>
</dbReference>
<dbReference type="OrthoDB" id="8445115at2"/>
<dbReference type="InterPro" id="IPR017853">
    <property type="entry name" value="GH"/>
</dbReference>
<reference evidence="5 6" key="1">
    <citation type="submission" date="2018-09" db="EMBL/GenBank/DDBJ databases">
        <title>Roseovarius spongiae sp. nov., isolated from a marine sponge.</title>
        <authorList>
            <person name="Zhuang L."/>
            <person name="Luo L."/>
        </authorList>
    </citation>
    <scope>NUCLEOTIDE SEQUENCE [LARGE SCALE GENOMIC DNA]</scope>
    <source>
        <strain evidence="5 6">HN-E21</strain>
    </source>
</reference>
<dbReference type="InterPro" id="IPR032876">
    <property type="entry name" value="J_dom"/>
</dbReference>
<feature type="domain" description="Tip attachment protein J" evidence="3">
    <location>
        <begin position="829"/>
        <end position="989"/>
    </location>
</feature>
<dbReference type="Proteomes" id="UP000281128">
    <property type="component" value="Unassembled WGS sequence"/>
</dbReference>